<accession>A0A0A9GE18</accession>
<dbReference type="AlphaFoldDB" id="A0A0A9GE18"/>
<feature type="compositionally biased region" description="Polar residues" evidence="1">
    <location>
        <begin position="59"/>
        <end position="78"/>
    </location>
</feature>
<sequence>MPLSDSSIFLSSSSPLLPFKPLLFLAGFSIPICFGGACASFPSPLSPPGLLSSNPLASQPRSYTSAAPLASSNWSSCS</sequence>
<feature type="region of interest" description="Disordered" evidence="1">
    <location>
        <begin position="56"/>
        <end position="78"/>
    </location>
</feature>
<evidence type="ECO:0000256" key="1">
    <source>
        <dbReference type="SAM" id="MobiDB-lite"/>
    </source>
</evidence>
<reference evidence="2" key="2">
    <citation type="journal article" date="2015" name="Data Brief">
        <title>Shoot transcriptome of the giant reed, Arundo donax.</title>
        <authorList>
            <person name="Barrero R.A."/>
            <person name="Guerrero F.D."/>
            <person name="Moolhuijzen P."/>
            <person name="Goolsby J.A."/>
            <person name="Tidwell J."/>
            <person name="Bellgard S.E."/>
            <person name="Bellgard M.I."/>
        </authorList>
    </citation>
    <scope>NUCLEOTIDE SEQUENCE</scope>
    <source>
        <tissue evidence="2">Shoot tissue taken approximately 20 cm above the soil surface</tissue>
    </source>
</reference>
<evidence type="ECO:0000313" key="2">
    <source>
        <dbReference type="EMBL" id="JAE21654.1"/>
    </source>
</evidence>
<protein>
    <submittedName>
        <fullName evidence="2">Uncharacterized protein</fullName>
    </submittedName>
</protein>
<reference evidence="2" key="1">
    <citation type="submission" date="2014-09" db="EMBL/GenBank/DDBJ databases">
        <authorList>
            <person name="Magalhaes I.L.F."/>
            <person name="Oliveira U."/>
            <person name="Santos F.R."/>
            <person name="Vidigal T.H.D.A."/>
            <person name="Brescovit A.D."/>
            <person name="Santos A.J."/>
        </authorList>
    </citation>
    <scope>NUCLEOTIDE SEQUENCE</scope>
    <source>
        <tissue evidence="2">Shoot tissue taken approximately 20 cm above the soil surface</tissue>
    </source>
</reference>
<name>A0A0A9GE18_ARUDO</name>
<organism evidence="2">
    <name type="scientific">Arundo donax</name>
    <name type="common">Giant reed</name>
    <name type="synonym">Donax arundinaceus</name>
    <dbReference type="NCBI Taxonomy" id="35708"/>
    <lineage>
        <taxon>Eukaryota</taxon>
        <taxon>Viridiplantae</taxon>
        <taxon>Streptophyta</taxon>
        <taxon>Embryophyta</taxon>
        <taxon>Tracheophyta</taxon>
        <taxon>Spermatophyta</taxon>
        <taxon>Magnoliopsida</taxon>
        <taxon>Liliopsida</taxon>
        <taxon>Poales</taxon>
        <taxon>Poaceae</taxon>
        <taxon>PACMAD clade</taxon>
        <taxon>Arundinoideae</taxon>
        <taxon>Arundineae</taxon>
        <taxon>Arundo</taxon>
    </lineage>
</organism>
<dbReference type="EMBL" id="GBRH01176242">
    <property type="protein sequence ID" value="JAE21654.1"/>
    <property type="molecule type" value="Transcribed_RNA"/>
</dbReference>
<proteinExistence type="predicted"/>